<name>A0A948RZ31_UNCEI</name>
<evidence type="ECO:0000313" key="2">
    <source>
        <dbReference type="EMBL" id="MBU2692219.1"/>
    </source>
</evidence>
<dbReference type="SUPFAM" id="SSF46785">
    <property type="entry name" value="Winged helix' DNA-binding domain"/>
    <property type="match status" value="1"/>
</dbReference>
<dbReference type="InterPro" id="IPR036388">
    <property type="entry name" value="WH-like_DNA-bd_sf"/>
</dbReference>
<dbReference type="InterPro" id="IPR005149">
    <property type="entry name" value="Tscrpt_reg_PadR_N"/>
</dbReference>
<dbReference type="InterPro" id="IPR036390">
    <property type="entry name" value="WH_DNA-bd_sf"/>
</dbReference>
<feature type="domain" description="Transcription regulator PadR N-terminal" evidence="1">
    <location>
        <begin position="15"/>
        <end position="88"/>
    </location>
</feature>
<accession>A0A948RZ31</accession>
<evidence type="ECO:0000259" key="1">
    <source>
        <dbReference type="Pfam" id="PF03551"/>
    </source>
</evidence>
<proteinExistence type="predicted"/>
<sequence length="193" mass="21664">MSLTVPPKKNEIAALGLINWQPMHGYLLNQKMQQLGLEQWANISQSSIYYALNKLMEHGAVTVTTEREGKAPERTIYHITEKGRRLLAGQLRVAMGKIESDDLLFYLSMSFIDALPIAETISLLEARVEKLNEIIKLEKSQAGEPGMPPHLMALCHVGARHMNVELEFCLELIALFKSHPDYFETLGGMSNEG</sequence>
<reference evidence="2" key="1">
    <citation type="submission" date="2021-05" db="EMBL/GenBank/DDBJ databases">
        <title>Energy efficiency and biological interactions define the core microbiome of deep oligotrophic groundwater.</title>
        <authorList>
            <person name="Mehrshad M."/>
            <person name="Lopez-Fernandez M."/>
            <person name="Bell E."/>
            <person name="Bernier-Latmani R."/>
            <person name="Bertilsson S."/>
            <person name="Dopson M."/>
        </authorList>
    </citation>
    <scope>NUCLEOTIDE SEQUENCE</scope>
    <source>
        <strain evidence="2">Modern_marine.mb.64</strain>
    </source>
</reference>
<protein>
    <submittedName>
        <fullName evidence="2">PadR family transcriptional regulator</fullName>
    </submittedName>
</protein>
<dbReference type="Pfam" id="PF03551">
    <property type="entry name" value="PadR"/>
    <property type="match status" value="1"/>
</dbReference>
<evidence type="ECO:0000313" key="3">
    <source>
        <dbReference type="Proteomes" id="UP000777784"/>
    </source>
</evidence>
<organism evidence="2 3">
    <name type="scientific">Eiseniibacteriota bacterium</name>
    <dbReference type="NCBI Taxonomy" id="2212470"/>
    <lineage>
        <taxon>Bacteria</taxon>
        <taxon>Candidatus Eiseniibacteriota</taxon>
    </lineage>
</organism>
<dbReference type="PANTHER" id="PTHR43252">
    <property type="entry name" value="TRANSCRIPTIONAL REGULATOR YQJI"/>
    <property type="match status" value="1"/>
</dbReference>
<comment type="caution">
    <text evidence="2">The sequence shown here is derived from an EMBL/GenBank/DDBJ whole genome shotgun (WGS) entry which is preliminary data.</text>
</comment>
<dbReference type="Gene3D" id="1.10.10.10">
    <property type="entry name" value="Winged helix-like DNA-binding domain superfamily/Winged helix DNA-binding domain"/>
    <property type="match status" value="1"/>
</dbReference>
<dbReference type="AlphaFoldDB" id="A0A948RZ31"/>
<dbReference type="Proteomes" id="UP000777784">
    <property type="component" value="Unassembled WGS sequence"/>
</dbReference>
<dbReference type="EMBL" id="JAHJDP010000087">
    <property type="protein sequence ID" value="MBU2692219.1"/>
    <property type="molecule type" value="Genomic_DNA"/>
</dbReference>
<dbReference type="PANTHER" id="PTHR43252:SF6">
    <property type="entry name" value="NEGATIVE TRANSCRIPTION REGULATOR PADR"/>
    <property type="match status" value="1"/>
</dbReference>
<gene>
    <name evidence="2" type="ORF">KJ970_14955</name>
</gene>